<sequence length="516" mass="53084">MRVTTRRFAFGARAERLRLVLLVLAVFLCGWSLVGEAANVPIRSGSAGLTTWSVETLTLDSVVSATETSAQVGRDIVSRIGYGGKQLGTVAAMEVSAIGVADIAAVVARASGPVMLAMLAGDLALRGYQQCMSSGSGWCKRAPANLSESDTGFNGWGWNYGYNTTATGGNIANGVAASPGAACSAMLAADAYLAGQKAKFAGMKATGNGTSYECHYTNDGGDNFYAGTSQASGCVSGYVLSGAQCVVDTSVPASWLPASYPDIASAWNAQMASNPSRIKDYWSQMTPDQQAQAAQNGQRQPTQIKGSDTVYDPGVSSGTETTTKADGTLQQCTTNTGVRVQARSNDSATGASSPLNYQTTATTTRTCPDGTTTTTNNTDTGNSGTGSASSPTATQYKGCGLADSGPCKIDETGTPAYSEPTVAKSKMDDADSRLKSQVDGIGQAKSDQFGIADVVKPLQGACSPFSYAVPKGAGVESVDIDLCPTLDLGRDGATWVWLIVSALVSILLVRDAINGA</sequence>
<feature type="region of interest" description="Disordered" evidence="1">
    <location>
        <begin position="285"/>
        <end position="394"/>
    </location>
</feature>
<accession>A0A0S4WUV8</accession>
<evidence type="ECO:0000313" key="3">
    <source>
        <dbReference type="EMBL" id="UZF17383.1"/>
    </source>
</evidence>
<reference evidence="2" key="1">
    <citation type="submission" date="2015-10" db="EMBL/GenBank/DDBJ databases">
        <authorList>
            <person name="Gilbert D.G."/>
        </authorList>
    </citation>
    <scope>NUCLEOTIDE SEQUENCE</scope>
    <source>
        <strain evidence="2">Phyl III-seqv23</strain>
    </source>
</reference>
<evidence type="ECO:0000313" key="2">
    <source>
        <dbReference type="EMBL" id="CUV55165.1"/>
    </source>
</evidence>
<evidence type="ECO:0000256" key="1">
    <source>
        <dbReference type="SAM" id="MobiDB-lite"/>
    </source>
</evidence>
<keyword evidence="3" id="KW-0614">Plasmid</keyword>
<dbReference type="EMBL" id="CP085044">
    <property type="protein sequence ID" value="UZF17383.1"/>
    <property type="molecule type" value="Genomic_DNA"/>
</dbReference>
<name>A0A0S4WUV8_RALSL</name>
<gene>
    <name evidence="3" type="ORF">LH706_25895</name>
    <name evidence="2" type="ORF">RUN215_v1_440011</name>
</gene>
<reference evidence="3" key="2">
    <citation type="submission" date="2021-10" db="EMBL/GenBank/DDBJ databases">
        <title>Complete genome sequences of five Ralstonia solancearum strains isolated from sunflower.</title>
        <authorList>
            <person name="She X."/>
            <person name="He Z."/>
        </authorList>
    </citation>
    <scope>NUCLEOTIDE SEQUENCE</scope>
    <source>
        <strain evidence="3">RS638</strain>
        <plasmid evidence="3">p1</plasmid>
    </source>
</reference>
<feature type="compositionally biased region" description="Low complexity" evidence="1">
    <location>
        <begin position="289"/>
        <end position="300"/>
    </location>
</feature>
<organism evidence="2">
    <name type="scientific">Ralstonia solanacearum</name>
    <name type="common">Pseudomonas solanacearum</name>
    <dbReference type="NCBI Taxonomy" id="305"/>
    <lineage>
        <taxon>Bacteria</taxon>
        <taxon>Pseudomonadati</taxon>
        <taxon>Pseudomonadota</taxon>
        <taxon>Betaproteobacteria</taxon>
        <taxon>Burkholderiales</taxon>
        <taxon>Burkholderiaceae</taxon>
        <taxon>Ralstonia</taxon>
        <taxon>Ralstonia solanacearum species complex</taxon>
    </lineage>
</organism>
<dbReference type="AlphaFoldDB" id="A0A0S4WUV8"/>
<geneLocation type="plasmid" evidence="3">
    <name>p1</name>
</geneLocation>
<feature type="compositionally biased region" description="Polar residues" evidence="1">
    <location>
        <begin position="316"/>
        <end position="358"/>
    </location>
</feature>
<proteinExistence type="predicted"/>
<feature type="compositionally biased region" description="Low complexity" evidence="1">
    <location>
        <begin position="359"/>
        <end position="394"/>
    </location>
</feature>
<protein>
    <submittedName>
        <fullName evidence="2">Uncharacterized protein</fullName>
    </submittedName>
</protein>
<dbReference type="EMBL" id="LN899820">
    <property type="protein sequence ID" value="CUV55165.1"/>
    <property type="molecule type" value="Genomic_DNA"/>
</dbReference>